<sequence length="39" mass="4009">MTAPTRTIAVRRLPHGEGLDLPAYATEGAAGMDLLAAVT</sequence>
<gene>
    <name evidence="1" type="ORF">HUK83_16400</name>
</gene>
<dbReference type="AlphaFoldDB" id="A0A850P1G7"/>
<protein>
    <submittedName>
        <fullName evidence="1">dUTP diphosphatase</fullName>
    </submittedName>
</protein>
<proteinExistence type="predicted"/>
<dbReference type="EMBL" id="JABXXQ010000548">
    <property type="protein sequence ID" value="NVN31907.1"/>
    <property type="molecule type" value="Genomic_DNA"/>
</dbReference>
<organism evidence="1 2">
    <name type="scientific">Endobacter medicaginis</name>
    <dbReference type="NCBI Taxonomy" id="1181271"/>
    <lineage>
        <taxon>Bacteria</taxon>
        <taxon>Pseudomonadati</taxon>
        <taxon>Pseudomonadota</taxon>
        <taxon>Alphaproteobacteria</taxon>
        <taxon>Acetobacterales</taxon>
        <taxon>Acetobacteraceae</taxon>
        <taxon>Endobacter</taxon>
    </lineage>
</organism>
<evidence type="ECO:0000313" key="1">
    <source>
        <dbReference type="EMBL" id="NVN31907.1"/>
    </source>
</evidence>
<comment type="caution">
    <text evidence="1">The sequence shown here is derived from an EMBL/GenBank/DDBJ whole genome shotgun (WGS) entry which is preliminary data.</text>
</comment>
<name>A0A850P1G7_9PROT</name>
<dbReference type="Proteomes" id="UP000565205">
    <property type="component" value="Unassembled WGS sequence"/>
</dbReference>
<reference evidence="1 2" key="1">
    <citation type="submission" date="2020-06" db="EMBL/GenBank/DDBJ databases">
        <title>Description of novel acetic acid bacteria.</title>
        <authorList>
            <person name="Sombolestani A."/>
        </authorList>
    </citation>
    <scope>NUCLEOTIDE SEQUENCE [LARGE SCALE GENOMIC DNA]</scope>
    <source>
        <strain evidence="1 2">LMG 26838</strain>
    </source>
</reference>
<evidence type="ECO:0000313" key="2">
    <source>
        <dbReference type="Proteomes" id="UP000565205"/>
    </source>
</evidence>
<accession>A0A850P1G7</accession>
<feature type="non-terminal residue" evidence="1">
    <location>
        <position position="39"/>
    </location>
</feature>